<dbReference type="InterPro" id="IPR029069">
    <property type="entry name" value="HotDog_dom_sf"/>
</dbReference>
<gene>
    <name evidence="4" type="ORF">BCF74_1234</name>
</gene>
<dbReference type="EMBL" id="PVTI01000023">
    <property type="protein sequence ID" value="PRY54830.1"/>
    <property type="molecule type" value="Genomic_DNA"/>
</dbReference>
<dbReference type="OrthoDB" id="5510361at2"/>
<accession>A0A2T0UA77</accession>
<keyword evidence="4" id="KW-0456">Lyase</keyword>
<dbReference type="Pfam" id="PF03061">
    <property type="entry name" value="4HBT"/>
    <property type="match status" value="1"/>
</dbReference>
<evidence type="ECO:0000256" key="2">
    <source>
        <dbReference type="SAM" id="MobiDB-lite"/>
    </source>
</evidence>
<feature type="domain" description="HotDog ACOT-type" evidence="3">
    <location>
        <begin position="22"/>
        <end position="146"/>
    </location>
</feature>
<dbReference type="AlphaFoldDB" id="A0A2T0UA77"/>
<organism evidence="4 5">
    <name type="scientific">Knoellia remsis</name>
    <dbReference type="NCBI Taxonomy" id="407159"/>
    <lineage>
        <taxon>Bacteria</taxon>
        <taxon>Bacillati</taxon>
        <taxon>Actinomycetota</taxon>
        <taxon>Actinomycetes</taxon>
        <taxon>Micrococcales</taxon>
        <taxon>Intrasporangiaceae</taxon>
        <taxon>Knoellia</taxon>
    </lineage>
</organism>
<proteinExistence type="predicted"/>
<sequence length="146" mass="15509">MNSSVESADQPTSAGTASGTPKVGQRVLHRRYVPYSHAHYAGNLVDGAYSLAAFGDVATEMCIITDGDEGLFASYSDVQFRAPVRAGDCIEIEATLVRVGSRSREMEFEVRVVARGNPERGESAADVLDPPVVATTARGVVVVPPR</sequence>
<feature type="region of interest" description="Disordered" evidence="2">
    <location>
        <begin position="1"/>
        <end position="22"/>
    </location>
</feature>
<feature type="compositionally biased region" description="Polar residues" evidence="2">
    <location>
        <begin position="1"/>
        <end position="19"/>
    </location>
</feature>
<keyword evidence="5" id="KW-1185">Reference proteome</keyword>
<reference evidence="4 5" key="1">
    <citation type="submission" date="2018-03" db="EMBL/GenBank/DDBJ databases">
        <title>Genomic Encyclopedia of Archaeal and Bacterial Type Strains, Phase II (KMG-II): from individual species to whole genera.</title>
        <authorList>
            <person name="Goeker M."/>
        </authorList>
    </citation>
    <scope>NUCLEOTIDE SEQUENCE [LARGE SCALE GENOMIC DNA]</scope>
    <source>
        <strain evidence="4 5">ATCC BAA-1496</strain>
    </source>
</reference>
<dbReference type="InterPro" id="IPR033120">
    <property type="entry name" value="HOTDOG_ACOT"/>
</dbReference>
<protein>
    <submittedName>
        <fullName evidence="4">3-aminobutyryl-CoA ammonia-lyase</fullName>
    </submittedName>
</protein>
<name>A0A2T0UA77_9MICO</name>
<evidence type="ECO:0000256" key="1">
    <source>
        <dbReference type="PROSITE-ProRule" id="PRU01106"/>
    </source>
</evidence>
<dbReference type="SUPFAM" id="SSF54637">
    <property type="entry name" value="Thioesterase/thiol ester dehydrase-isomerase"/>
    <property type="match status" value="1"/>
</dbReference>
<dbReference type="GO" id="GO:0016829">
    <property type="term" value="F:lyase activity"/>
    <property type="evidence" value="ECO:0007669"/>
    <property type="project" value="UniProtKB-KW"/>
</dbReference>
<evidence type="ECO:0000313" key="5">
    <source>
        <dbReference type="Proteomes" id="UP000237822"/>
    </source>
</evidence>
<dbReference type="PROSITE" id="PS51770">
    <property type="entry name" value="HOTDOG_ACOT"/>
    <property type="match status" value="1"/>
</dbReference>
<evidence type="ECO:0000259" key="3">
    <source>
        <dbReference type="PROSITE" id="PS51770"/>
    </source>
</evidence>
<dbReference type="GO" id="GO:0016787">
    <property type="term" value="F:hydrolase activity"/>
    <property type="evidence" value="ECO:0007669"/>
    <property type="project" value="UniProtKB-KW"/>
</dbReference>
<dbReference type="Gene3D" id="3.10.129.10">
    <property type="entry name" value="Hotdog Thioesterase"/>
    <property type="match status" value="1"/>
</dbReference>
<dbReference type="InterPro" id="IPR006683">
    <property type="entry name" value="Thioestr_dom"/>
</dbReference>
<dbReference type="Proteomes" id="UP000237822">
    <property type="component" value="Unassembled WGS sequence"/>
</dbReference>
<comment type="caution">
    <text evidence="4">The sequence shown here is derived from an EMBL/GenBank/DDBJ whole genome shotgun (WGS) entry which is preliminary data.</text>
</comment>
<evidence type="ECO:0000313" key="4">
    <source>
        <dbReference type="EMBL" id="PRY54830.1"/>
    </source>
</evidence>
<keyword evidence="1" id="KW-0378">Hydrolase</keyword>